<name>A0A316DUW0_9BACT</name>
<dbReference type="SUPFAM" id="SSF51695">
    <property type="entry name" value="PLC-like phosphodiesterases"/>
    <property type="match status" value="1"/>
</dbReference>
<dbReference type="Pfam" id="PF03009">
    <property type="entry name" value="GDPD"/>
    <property type="match status" value="1"/>
</dbReference>
<gene>
    <name evidence="2" type="ORF">LV89_03584</name>
</gene>
<dbReference type="AlphaFoldDB" id="A0A316DUW0"/>
<evidence type="ECO:0000313" key="3">
    <source>
        <dbReference type="Proteomes" id="UP000245489"/>
    </source>
</evidence>
<evidence type="ECO:0000313" key="2">
    <source>
        <dbReference type="EMBL" id="PWK21871.1"/>
    </source>
</evidence>
<dbReference type="Proteomes" id="UP000245489">
    <property type="component" value="Unassembled WGS sequence"/>
</dbReference>
<evidence type="ECO:0000259" key="1">
    <source>
        <dbReference type="PROSITE" id="PS51704"/>
    </source>
</evidence>
<dbReference type="PANTHER" id="PTHR46211:SF14">
    <property type="entry name" value="GLYCEROPHOSPHODIESTER PHOSPHODIESTERASE"/>
    <property type="match status" value="1"/>
</dbReference>
<feature type="domain" description="GP-PDE" evidence="1">
    <location>
        <begin position="189"/>
        <end position="431"/>
    </location>
</feature>
<dbReference type="RefSeq" id="WP_109744271.1">
    <property type="nucleotide sequence ID" value="NZ_QGGO01000022.1"/>
</dbReference>
<dbReference type="InterPro" id="IPR017946">
    <property type="entry name" value="PLC-like_Pdiesterase_TIM-brl"/>
</dbReference>
<organism evidence="2 3">
    <name type="scientific">Arcicella aurantiaca</name>
    <dbReference type="NCBI Taxonomy" id="591202"/>
    <lineage>
        <taxon>Bacteria</taxon>
        <taxon>Pseudomonadati</taxon>
        <taxon>Bacteroidota</taxon>
        <taxon>Cytophagia</taxon>
        <taxon>Cytophagales</taxon>
        <taxon>Flectobacillaceae</taxon>
        <taxon>Arcicella</taxon>
    </lineage>
</organism>
<dbReference type="Gene3D" id="3.20.20.190">
    <property type="entry name" value="Phosphatidylinositol (PI) phosphodiesterase"/>
    <property type="match status" value="1"/>
</dbReference>
<dbReference type="GO" id="GO:0008081">
    <property type="term" value="F:phosphoric diester hydrolase activity"/>
    <property type="evidence" value="ECO:0007669"/>
    <property type="project" value="InterPro"/>
</dbReference>
<dbReference type="OrthoDB" id="384721at2"/>
<proteinExistence type="predicted"/>
<accession>A0A316DUW0</accession>
<comment type="caution">
    <text evidence="2">The sequence shown here is derived from an EMBL/GenBank/DDBJ whole genome shotgun (WGS) entry which is preliminary data.</text>
</comment>
<dbReference type="PANTHER" id="PTHR46211">
    <property type="entry name" value="GLYCEROPHOSPHORYL DIESTER PHOSPHODIESTERASE"/>
    <property type="match status" value="1"/>
</dbReference>
<reference evidence="2 3" key="1">
    <citation type="submission" date="2018-05" db="EMBL/GenBank/DDBJ databases">
        <title>Genomic Encyclopedia of Archaeal and Bacterial Type Strains, Phase II (KMG-II): from individual species to whole genera.</title>
        <authorList>
            <person name="Goeker M."/>
        </authorList>
    </citation>
    <scope>NUCLEOTIDE SEQUENCE [LARGE SCALE GENOMIC DNA]</scope>
    <source>
        <strain evidence="2 3">DSM 22214</strain>
    </source>
</reference>
<keyword evidence="3" id="KW-1185">Reference proteome</keyword>
<sequence length="434" mass="49075">MKEYKFYKTFKNTDAGSVQNATCVILLILIAFLSSCNDYDLPETVNITPPISDGQSLSAISKQKLEGIYKVTKGRAVFGDTLILKWNNQNNLSIFGGINGLYAVTKGVKKDSSIYVYGYWRYALNSETGGFNLQLNPSDGSNVILSQNQARVPNLIIKGSYGFGNNSAKEEFEMVYVRPFSKKVLKDDFKILAHRSGGRTSDLLSISENTLEMIGFTENFGSTGIEIDVRLTKDNVPVLYHDEDINIRLTKKSPFNGPIADYTFAEISRFIRLVNGEKIPTLEDALLKVVDSTSLNVVWLDMKSVNNAMAKVIPIQQKMLERAKQKNRDLSIYIGLPEQQVLDFFKTYPNYQTVPSLCELTVDDVTNINAQVWAPRWTLGLLTPEVNTMHAQNRKVFCWTLDNEAFIKKYVREGDFDGILTNYPTIVAYYHYLR</sequence>
<dbReference type="InterPro" id="IPR030395">
    <property type="entry name" value="GP_PDE_dom"/>
</dbReference>
<dbReference type="GO" id="GO:0006629">
    <property type="term" value="P:lipid metabolic process"/>
    <property type="evidence" value="ECO:0007669"/>
    <property type="project" value="InterPro"/>
</dbReference>
<protein>
    <submittedName>
        <fullName evidence="2">Glycerophosphoryl diester phosphodiesterase</fullName>
    </submittedName>
</protein>
<dbReference type="EMBL" id="QGGO01000022">
    <property type="protein sequence ID" value="PWK21871.1"/>
    <property type="molecule type" value="Genomic_DNA"/>
</dbReference>
<dbReference type="PROSITE" id="PS51704">
    <property type="entry name" value="GP_PDE"/>
    <property type="match status" value="1"/>
</dbReference>